<feature type="coiled-coil region" evidence="1">
    <location>
        <begin position="19"/>
        <end position="64"/>
    </location>
</feature>
<name>A0A3G5A3N6_9VIRU</name>
<organism evidence="2">
    <name type="scientific">Harvfovirus sp</name>
    <dbReference type="NCBI Taxonomy" id="2487768"/>
    <lineage>
        <taxon>Viruses</taxon>
        <taxon>Varidnaviria</taxon>
        <taxon>Bamfordvirae</taxon>
        <taxon>Nucleocytoviricota</taxon>
        <taxon>Megaviricetes</taxon>
        <taxon>Imitervirales</taxon>
        <taxon>Mimiviridae</taxon>
        <taxon>Klosneuvirinae</taxon>
    </lineage>
</organism>
<sequence>MREIGDNCCPTEVDVQCQIDEINRKIRNILDIIKTLNEEQTEKINELEGQIKILQGQIAILSLAVVSISRRAYGQFILLPGHRQTSIDLNFADLLQPLRFGISVSPTNPTFLEFTQDGLYECSYNMSVSNPLMLALLFFQVQIFVNGVRYDAANAFTYNIPGTLRINMIDTFLIPISLEGAKTALVSMSLLTVIGTMPLMDTTVDRSLMCIHKIGDLSPSTDLEKLTI</sequence>
<evidence type="ECO:0000256" key="1">
    <source>
        <dbReference type="SAM" id="Coils"/>
    </source>
</evidence>
<accession>A0A3G5A3N6</accession>
<evidence type="ECO:0000313" key="2">
    <source>
        <dbReference type="EMBL" id="AYV81845.1"/>
    </source>
</evidence>
<dbReference type="EMBL" id="MK072310">
    <property type="protein sequence ID" value="AYV81845.1"/>
    <property type="molecule type" value="Genomic_DNA"/>
</dbReference>
<proteinExistence type="predicted"/>
<reference evidence="2" key="1">
    <citation type="submission" date="2018-10" db="EMBL/GenBank/DDBJ databases">
        <title>Hidden diversity of soil giant viruses.</title>
        <authorList>
            <person name="Schulz F."/>
            <person name="Alteio L."/>
            <person name="Goudeau D."/>
            <person name="Ryan E.M."/>
            <person name="Malmstrom R.R."/>
            <person name="Blanchard J."/>
            <person name="Woyke T."/>
        </authorList>
    </citation>
    <scope>NUCLEOTIDE SEQUENCE</scope>
    <source>
        <strain evidence="2">HAV1</strain>
    </source>
</reference>
<gene>
    <name evidence="2" type="ORF">Harvfovirus68_6</name>
</gene>
<keyword evidence="1" id="KW-0175">Coiled coil</keyword>
<protein>
    <submittedName>
        <fullName evidence="2">Uncharacterized protein</fullName>
    </submittedName>
</protein>